<reference evidence="1 2" key="1">
    <citation type="journal article" date="2023" name="Nucleic Acids Res.">
        <title>The hologenome of Daphnia magna reveals possible DNA methylation and microbiome-mediated evolution of the host genome.</title>
        <authorList>
            <person name="Chaturvedi A."/>
            <person name="Li X."/>
            <person name="Dhandapani V."/>
            <person name="Marshall H."/>
            <person name="Kissane S."/>
            <person name="Cuenca-Cambronero M."/>
            <person name="Asole G."/>
            <person name="Calvet F."/>
            <person name="Ruiz-Romero M."/>
            <person name="Marangio P."/>
            <person name="Guigo R."/>
            <person name="Rago D."/>
            <person name="Mirbahai L."/>
            <person name="Eastwood N."/>
            <person name="Colbourne J.K."/>
            <person name="Zhou J."/>
            <person name="Mallon E."/>
            <person name="Orsini L."/>
        </authorList>
    </citation>
    <scope>NUCLEOTIDE SEQUENCE [LARGE SCALE GENOMIC DNA]</scope>
    <source>
        <strain evidence="1">LRV0_1</strain>
    </source>
</reference>
<evidence type="ECO:0000313" key="2">
    <source>
        <dbReference type="Proteomes" id="UP001234178"/>
    </source>
</evidence>
<proteinExistence type="predicted"/>
<dbReference type="Proteomes" id="UP001234178">
    <property type="component" value="Unassembled WGS sequence"/>
</dbReference>
<comment type="caution">
    <text evidence="1">The sequence shown here is derived from an EMBL/GenBank/DDBJ whole genome shotgun (WGS) entry which is preliminary data.</text>
</comment>
<organism evidence="1 2">
    <name type="scientific">Daphnia magna</name>
    <dbReference type="NCBI Taxonomy" id="35525"/>
    <lineage>
        <taxon>Eukaryota</taxon>
        <taxon>Metazoa</taxon>
        <taxon>Ecdysozoa</taxon>
        <taxon>Arthropoda</taxon>
        <taxon>Crustacea</taxon>
        <taxon>Branchiopoda</taxon>
        <taxon>Diplostraca</taxon>
        <taxon>Cladocera</taxon>
        <taxon>Anomopoda</taxon>
        <taxon>Daphniidae</taxon>
        <taxon>Daphnia</taxon>
    </lineage>
</organism>
<evidence type="ECO:0000313" key="1">
    <source>
        <dbReference type="EMBL" id="KAK4022188.1"/>
    </source>
</evidence>
<sequence length="60" mass="7005">MDNEGKKNVGWCSGGEAKYDIVIIMLKKKKLVGYEIFPERRQETKRDRFGPGRSRFPSTR</sequence>
<accession>A0ABR0AAM2</accession>
<name>A0ABR0AAM2_9CRUS</name>
<gene>
    <name evidence="1" type="ORF">OUZ56_007667</name>
</gene>
<protein>
    <submittedName>
        <fullName evidence="1">Uncharacterized protein</fullName>
    </submittedName>
</protein>
<dbReference type="EMBL" id="JAOYFB010000037">
    <property type="protein sequence ID" value="KAK4022188.1"/>
    <property type="molecule type" value="Genomic_DNA"/>
</dbReference>
<keyword evidence="2" id="KW-1185">Reference proteome</keyword>